<evidence type="ECO:0000256" key="1">
    <source>
        <dbReference type="SAM" id="SignalP"/>
    </source>
</evidence>
<evidence type="ECO:0000313" key="3">
    <source>
        <dbReference type="Proteomes" id="UP000274922"/>
    </source>
</evidence>
<gene>
    <name evidence="2" type="ORF">CXG81DRAFT_17976</name>
</gene>
<feature type="chain" id="PRO_5020181409" evidence="1">
    <location>
        <begin position="27"/>
        <end position="535"/>
    </location>
</feature>
<dbReference type="EMBL" id="ML014145">
    <property type="protein sequence ID" value="RKP02382.1"/>
    <property type="molecule type" value="Genomic_DNA"/>
</dbReference>
<accession>A0A4P9XAM0</accession>
<name>A0A4P9XAM0_9FUNG</name>
<proteinExistence type="predicted"/>
<keyword evidence="3" id="KW-1185">Reference proteome</keyword>
<protein>
    <submittedName>
        <fullName evidence="2">Uncharacterized protein</fullName>
    </submittedName>
</protein>
<reference evidence="3" key="1">
    <citation type="journal article" date="2018" name="Nat. Microbiol.">
        <title>Leveraging single-cell genomics to expand the fungal tree of life.</title>
        <authorList>
            <person name="Ahrendt S.R."/>
            <person name="Quandt C.A."/>
            <person name="Ciobanu D."/>
            <person name="Clum A."/>
            <person name="Salamov A."/>
            <person name="Andreopoulos B."/>
            <person name="Cheng J.F."/>
            <person name="Woyke T."/>
            <person name="Pelin A."/>
            <person name="Henrissat B."/>
            <person name="Reynolds N.K."/>
            <person name="Benny G.L."/>
            <person name="Smith M.E."/>
            <person name="James T.Y."/>
            <person name="Grigoriev I.V."/>
        </authorList>
    </citation>
    <scope>NUCLEOTIDE SEQUENCE [LARGE SCALE GENOMIC DNA]</scope>
    <source>
        <strain evidence="3">ATCC 52028</strain>
    </source>
</reference>
<keyword evidence="1" id="KW-0732">Signal</keyword>
<evidence type="ECO:0000313" key="2">
    <source>
        <dbReference type="EMBL" id="RKP02382.1"/>
    </source>
</evidence>
<organism evidence="2 3">
    <name type="scientific">Caulochytrium protostelioides</name>
    <dbReference type="NCBI Taxonomy" id="1555241"/>
    <lineage>
        <taxon>Eukaryota</taxon>
        <taxon>Fungi</taxon>
        <taxon>Fungi incertae sedis</taxon>
        <taxon>Chytridiomycota</taxon>
        <taxon>Chytridiomycota incertae sedis</taxon>
        <taxon>Chytridiomycetes</taxon>
        <taxon>Caulochytriales</taxon>
        <taxon>Caulochytriaceae</taxon>
        <taxon>Caulochytrium</taxon>
    </lineage>
</organism>
<feature type="signal peptide" evidence="1">
    <location>
        <begin position="1"/>
        <end position="26"/>
    </location>
</feature>
<dbReference type="Proteomes" id="UP000274922">
    <property type="component" value="Unassembled WGS sequence"/>
</dbReference>
<sequence>MQLLIRRRHGLLPILLQAFLKHPVVAALPTNNEQQQHAGYDWRTFQIPPSTSHAGLVQPQGSLHTQFEGSDGISGNVYFRQPNLEVTSASYPAGLPNLQNDIDHLNRDLLHPHPYWWNPMMESSQTATSGEYPGRQSISQYLGNHFYDPSMSQSVPSDLPLLSGQYVPPHIPSAGDDNTGLGHMAGQPLLSHLVSHLPAAGGDHVGDAPMSAPFDPANPEFPAAALGSPLNPSDGYGYPHFDPFDPSTGPIQYESVTRLPSNLFPSGVYTGDSIPFSEPGDAPQNQLAQDSSVFYRNQPSPPWHPDQPGITALSLSSPSSSAVMAAEFRESTATAQDPPTSRYYKRYTWAFEAPDVSQKSFIYKSAVREISFRVDMTFGDFVDMLYGPYHLTPIDHQGLEDPPLLTYNAAVIDFVNRPSYLPGYFPLFERYVESMQRLYIHQRAFRFDDLKTRIAIMNAAVLWLYLAYIVAKGAGYLPAIARVASSKTKSEVGEPLSTHKQRVFEKLQHYESIYRLYVMGHFASRPMKGKSSPLL</sequence>
<dbReference type="AlphaFoldDB" id="A0A4P9XAM0"/>